<evidence type="ECO:0000256" key="1">
    <source>
        <dbReference type="ARBA" id="ARBA00022737"/>
    </source>
</evidence>
<accession>A0A9D4UW59</accession>
<protein>
    <recommendedName>
        <fullName evidence="3">DYW domain-containing protein</fullName>
    </recommendedName>
</protein>
<sequence length="890" mass="98991">MIATESVCGISSTLAHIDGHEKGAIVNIPTNIVCRHFDNSNMIAIKEPYIYVYQEGMNCNSDIAIGPQQLAFGSVKEGYHLFQKRNVALEQYTAKDTISCNALSMEDFMSSDQLLPVDMYISIIQVCRMRKDRKLVSKVHGKICSMGIESMPNFVNYLVPMFADCGFIFSAQQVSNKLHSMNEYSWTSLINGYVQSGQVLEAFIAFEQMQGALIDLTSYTFVILLNFCAELMDIEKGWKIHAEAVKEEFEGDLFVGNALIDMYGKCGSLSEAKEVFDKMLEHDVISWNTLIAGYVDNGCSQEAFACFEKLEGEGFLPDATTLSSLLKACSIEDAAAKGQRIHTYIMYKGFSADLLLETALIDMYAKAGLLLEAQYVFDKLQCRDIVSWTSLIAGYADHRLGEEAVQCFKRMLADSILPNVVSFACALKACGNDNSLINQGQVLHMEVVSKGLDGHVLAGNSLVAMYAKLGFLDEAEDLFDKVWPRDVVSWNSLISGYAEHGPYQQALFCFDEMQVEGVLPNSISYASVLKGCGSFGAISKGQKLHMDIVSKGLEERQAVGNSLISMYSNFSLLSEAHSVFKKLAGQDIVTWTAIMKGYAMNHDGKLAVDCFEDLLEQGAKADPVTMTCLLTACSHSGMVSEGYEYMKEMRDAFGITPNEGHYSCIIDMFGRSGRLYEAEKVLEMLCPPSDGTWAALLSACKTYGDIELGLRCFRELLKFDSDNPTWYIIMKDLYASAGRLNDAIMIENMRKQIGLIKKRASVTMEVDSKVHKFVVGGRQSEDLSRKLRSLSLQLKDEGHLANVDSVLKPASDKERETKICEHSERLAIAFGLLHTPEGQTLRLTKNLRMCDDCHTAGKMISQIEKREIILRDDSCVHHFIDGLCLCKDMF</sequence>
<dbReference type="GO" id="GO:0048731">
    <property type="term" value="P:system development"/>
    <property type="evidence" value="ECO:0007669"/>
    <property type="project" value="UniProtKB-ARBA"/>
</dbReference>
<dbReference type="GO" id="GO:0009451">
    <property type="term" value="P:RNA modification"/>
    <property type="evidence" value="ECO:0007669"/>
    <property type="project" value="InterPro"/>
</dbReference>
<feature type="repeat" description="PPR" evidence="2">
    <location>
        <begin position="486"/>
        <end position="520"/>
    </location>
</feature>
<dbReference type="SUPFAM" id="SSF48452">
    <property type="entry name" value="TPR-like"/>
    <property type="match status" value="1"/>
</dbReference>
<proteinExistence type="predicted"/>
<dbReference type="GO" id="GO:0008270">
    <property type="term" value="F:zinc ion binding"/>
    <property type="evidence" value="ECO:0007669"/>
    <property type="project" value="InterPro"/>
</dbReference>
<evidence type="ECO:0000313" key="5">
    <source>
        <dbReference type="Proteomes" id="UP000886520"/>
    </source>
</evidence>
<dbReference type="NCBIfam" id="TIGR00756">
    <property type="entry name" value="PPR"/>
    <property type="match status" value="6"/>
</dbReference>
<evidence type="ECO:0000259" key="3">
    <source>
        <dbReference type="Pfam" id="PF14432"/>
    </source>
</evidence>
<dbReference type="FunFam" id="1.25.40.10:FF:000031">
    <property type="entry name" value="Pentatricopeptide repeat-containing protein mitochondrial"/>
    <property type="match status" value="1"/>
</dbReference>
<dbReference type="InterPro" id="IPR046960">
    <property type="entry name" value="PPR_At4g14850-like_plant"/>
</dbReference>
<dbReference type="FunFam" id="1.25.40.10:FF:000073">
    <property type="entry name" value="Pentatricopeptide repeat-containing protein chloroplastic"/>
    <property type="match status" value="1"/>
</dbReference>
<dbReference type="Pfam" id="PF01535">
    <property type="entry name" value="PPR"/>
    <property type="match status" value="3"/>
</dbReference>
<keyword evidence="5" id="KW-1185">Reference proteome</keyword>
<keyword evidence="1" id="KW-0677">Repeat</keyword>
<dbReference type="InterPro" id="IPR032867">
    <property type="entry name" value="DYW_dom"/>
</dbReference>
<dbReference type="Pfam" id="PF14432">
    <property type="entry name" value="DYW_deaminase"/>
    <property type="match status" value="1"/>
</dbReference>
<dbReference type="GO" id="GO:0003723">
    <property type="term" value="F:RNA binding"/>
    <property type="evidence" value="ECO:0007669"/>
    <property type="project" value="InterPro"/>
</dbReference>
<feature type="repeat" description="PPR" evidence="2">
    <location>
        <begin position="182"/>
        <end position="216"/>
    </location>
</feature>
<reference evidence="4" key="1">
    <citation type="submission" date="2021-01" db="EMBL/GenBank/DDBJ databases">
        <title>Adiantum capillus-veneris genome.</title>
        <authorList>
            <person name="Fang Y."/>
            <person name="Liao Q."/>
        </authorList>
    </citation>
    <scope>NUCLEOTIDE SEQUENCE</scope>
    <source>
        <strain evidence="4">H3</strain>
        <tissue evidence="4">Leaf</tissue>
    </source>
</reference>
<dbReference type="EMBL" id="JABFUD020000010">
    <property type="protein sequence ID" value="KAI5074930.1"/>
    <property type="molecule type" value="Genomic_DNA"/>
</dbReference>
<dbReference type="AlphaFoldDB" id="A0A9D4UW59"/>
<organism evidence="4 5">
    <name type="scientific">Adiantum capillus-veneris</name>
    <name type="common">Maidenhair fern</name>
    <dbReference type="NCBI Taxonomy" id="13818"/>
    <lineage>
        <taxon>Eukaryota</taxon>
        <taxon>Viridiplantae</taxon>
        <taxon>Streptophyta</taxon>
        <taxon>Embryophyta</taxon>
        <taxon>Tracheophyta</taxon>
        <taxon>Polypodiopsida</taxon>
        <taxon>Polypodiidae</taxon>
        <taxon>Polypodiales</taxon>
        <taxon>Pteridineae</taxon>
        <taxon>Pteridaceae</taxon>
        <taxon>Vittarioideae</taxon>
        <taxon>Adiantum</taxon>
    </lineage>
</organism>
<feature type="domain" description="DYW" evidence="3">
    <location>
        <begin position="798"/>
        <end position="889"/>
    </location>
</feature>
<dbReference type="PROSITE" id="PS51375">
    <property type="entry name" value="PPR"/>
    <property type="match status" value="7"/>
</dbReference>
<feature type="repeat" description="PPR" evidence="2">
    <location>
        <begin position="252"/>
        <end position="282"/>
    </location>
</feature>
<dbReference type="Pfam" id="PF13041">
    <property type="entry name" value="PPR_2"/>
    <property type="match status" value="5"/>
</dbReference>
<dbReference type="InterPro" id="IPR011990">
    <property type="entry name" value="TPR-like_helical_dom_sf"/>
</dbReference>
<name>A0A9D4UW59_ADICA</name>
<dbReference type="OrthoDB" id="1921722at2759"/>
<dbReference type="Proteomes" id="UP000886520">
    <property type="component" value="Chromosome 10"/>
</dbReference>
<dbReference type="FunFam" id="1.25.40.10:FF:000158">
    <property type="entry name" value="pentatricopeptide repeat-containing protein At2g33680"/>
    <property type="match status" value="1"/>
</dbReference>
<dbReference type="InterPro" id="IPR002885">
    <property type="entry name" value="PPR_rpt"/>
</dbReference>
<comment type="caution">
    <text evidence="4">The sequence shown here is derived from an EMBL/GenBank/DDBJ whole genome shotgun (WGS) entry which is preliminary data.</text>
</comment>
<evidence type="ECO:0000313" key="4">
    <source>
        <dbReference type="EMBL" id="KAI5074930.1"/>
    </source>
</evidence>
<dbReference type="FunFam" id="1.25.40.10:FF:000344">
    <property type="entry name" value="Pentatricopeptide repeat-containing protein"/>
    <property type="match status" value="1"/>
</dbReference>
<evidence type="ECO:0000256" key="2">
    <source>
        <dbReference type="PROSITE-ProRule" id="PRU00708"/>
    </source>
</evidence>
<feature type="repeat" description="PPR" evidence="2">
    <location>
        <begin position="622"/>
        <end position="652"/>
    </location>
</feature>
<feature type="repeat" description="PPR" evidence="2">
    <location>
        <begin position="587"/>
        <end position="621"/>
    </location>
</feature>
<dbReference type="Gene3D" id="1.25.40.10">
    <property type="entry name" value="Tetratricopeptide repeat domain"/>
    <property type="match status" value="5"/>
</dbReference>
<gene>
    <name evidence="4" type="ORF">GOP47_0010891</name>
</gene>
<feature type="repeat" description="PPR" evidence="2">
    <location>
        <begin position="384"/>
        <end position="418"/>
    </location>
</feature>
<dbReference type="PANTHER" id="PTHR47926">
    <property type="entry name" value="PENTATRICOPEPTIDE REPEAT-CONTAINING PROTEIN"/>
    <property type="match status" value="1"/>
</dbReference>
<feature type="repeat" description="PPR" evidence="2">
    <location>
        <begin position="283"/>
        <end position="317"/>
    </location>
</feature>